<evidence type="ECO:0000256" key="1">
    <source>
        <dbReference type="SAM" id="MobiDB-lite"/>
    </source>
</evidence>
<evidence type="ECO:0008006" key="3">
    <source>
        <dbReference type="Google" id="ProtNLM"/>
    </source>
</evidence>
<feature type="region of interest" description="Disordered" evidence="1">
    <location>
        <begin position="1"/>
        <end position="25"/>
    </location>
</feature>
<proteinExistence type="predicted"/>
<gene>
    <name evidence="2" type="ORF">SDC9_102827</name>
</gene>
<dbReference type="InterPro" id="IPR006448">
    <property type="entry name" value="Phage_term_ssu_P27"/>
</dbReference>
<organism evidence="2">
    <name type="scientific">bioreactor metagenome</name>
    <dbReference type="NCBI Taxonomy" id="1076179"/>
    <lineage>
        <taxon>unclassified sequences</taxon>
        <taxon>metagenomes</taxon>
        <taxon>ecological metagenomes</taxon>
    </lineage>
</organism>
<dbReference type="Pfam" id="PF05119">
    <property type="entry name" value="Terminase_4"/>
    <property type="match status" value="1"/>
</dbReference>
<accession>A0A645ASH8</accession>
<sequence>MAKDGTNRGGARVGAGRKPKALSEKIHEGRDASVVQLPEAPELEGADMPEVKYYMTVTQKSGIELDAAEVFQETWDWLKTRRCENLVSSQIVHQYAMAVARWIQCEMAVSEYGFLAKHPTTGAAIASPYVAMSREYMKQVNQIWYQIFQIVKENNATSYQGANPQDDLMERLLTARR</sequence>
<reference evidence="2" key="1">
    <citation type="submission" date="2019-08" db="EMBL/GenBank/DDBJ databases">
        <authorList>
            <person name="Kucharzyk K."/>
            <person name="Murdoch R.W."/>
            <person name="Higgins S."/>
            <person name="Loffler F."/>
        </authorList>
    </citation>
    <scope>NUCLEOTIDE SEQUENCE</scope>
</reference>
<dbReference type="AlphaFoldDB" id="A0A645ASH8"/>
<comment type="caution">
    <text evidence="2">The sequence shown here is derived from an EMBL/GenBank/DDBJ whole genome shotgun (WGS) entry which is preliminary data.</text>
</comment>
<evidence type="ECO:0000313" key="2">
    <source>
        <dbReference type="EMBL" id="MPM56029.1"/>
    </source>
</evidence>
<name>A0A645ASH8_9ZZZZ</name>
<protein>
    <recommendedName>
        <fullName evidence="3">Terminase</fullName>
    </recommendedName>
</protein>
<dbReference type="EMBL" id="VSSQ01015547">
    <property type="protein sequence ID" value="MPM56029.1"/>
    <property type="molecule type" value="Genomic_DNA"/>
</dbReference>